<reference evidence="2 3" key="1">
    <citation type="submission" date="2015-12" db="EMBL/GenBank/DDBJ databases">
        <title>The genome of Folsomia candida.</title>
        <authorList>
            <person name="Faddeeva A."/>
            <person name="Derks M.F."/>
            <person name="Anvar Y."/>
            <person name="Smit S."/>
            <person name="Van Straalen N."/>
            <person name="Roelofs D."/>
        </authorList>
    </citation>
    <scope>NUCLEOTIDE SEQUENCE [LARGE SCALE GENOMIC DNA]</scope>
    <source>
        <strain evidence="2 3">VU population</strain>
        <tissue evidence="2">Whole body</tissue>
    </source>
</reference>
<feature type="compositionally biased region" description="Low complexity" evidence="1">
    <location>
        <begin position="38"/>
        <end position="52"/>
    </location>
</feature>
<feature type="compositionally biased region" description="Low complexity" evidence="1">
    <location>
        <begin position="59"/>
        <end position="79"/>
    </location>
</feature>
<dbReference type="OrthoDB" id="9983019at2759"/>
<dbReference type="EMBL" id="LNIX01000007">
    <property type="protein sequence ID" value="OXA51751.1"/>
    <property type="molecule type" value="Genomic_DNA"/>
</dbReference>
<comment type="caution">
    <text evidence="2">The sequence shown here is derived from an EMBL/GenBank/DDBJ whole genome shotgun (WGS) entry which is preliminary data.</text>
</comment>
<accession>A0A226E4B0</accession>
<organism evidence="2 3">
    <name type="scientific">Folsomia candida</name>
    <name type="common">Springtail</name>
    <dbReference type="NCBI Taxonomy" id="158441"/>
    <lineage>
        <taxon>Eukaryota</taxon>
        <taxon>Metazoa</taxon>
        <taxon>Ecdysozoa</taxon>
        <taxon>Arthropoda</taxon>
        <taxon>Hexapoda</taxon>
        <taxon>Collembola</taxon>
        <taxon>Entomobryomorpha</taxon>
        <taxon>Isotomoidea</taxon>
        <taxon>Isotomidae</taxon>
        <taxon>Proisotominae</taxon>
        <taxon>Folsomia</taxon>
    </lineage>
</organism>
<dbReference type="Proteomes" id="UP000198287">
    <property type="component" value="Unassembled WGS sequence"/>
</dbReference>
<evidence type="ECO:0000313" key="3">
    <source>
        <dbReference type="Proteomes" id="UP000198287"/>
    </source>
</evidence>
<evidence type="ECO:0000256" key="1">
    <source>
        <dbReference type="SAM" id="MobiDB-lite"/>
    </source>
</evidence>
<sequence length="478" mass="51854">MRRIFSQIVSKNYVTKSPATEVPKGRGTVTPSVVRVSAISATSPSPTSLSTSTKKHGGSRSISMSSGPGSIPSVSSTSPSIVGPLLSSTPYPIPKFTPTTPQKTVAPVVKDVVLPSQYSAVERERRRRSQYASLLDASVDMILSRGYASSSDTREKAAFISDLNVKRVLSKNEEMKKVIFKVAAMALAQNEEDVGGIGSLHPFIITAGEVFFGGSYNEMGLGENPDSIQDILTPGLLVLLLHTAFLTGNTSNKTLSQKQLLLAKALVETSAGYLLHRTVEETNHLMEDTPENSRHFERMHQGNKLATLTGDLLVVSLIKNVACTGNNQVLELVMNSLSEFSTTEIAKRKPFETTESDPLVCRAMKPQNLAESIVFSKGFQSSLMLSGLEDLEVLESAAQLGSVAGLLWKNNFDWTKLTSLGKGVDNLDELNDYLAGLREQADELLSGNKFIPSSNHPVTEMMRHLIHFWGAPKSNISQ</sequence>
<name>A0A226E4B0_FOLCA</name>
<evidence type="ECO:0000313" key="2">
    <source>
        <dbReference type="EMBL" id="OXA51751.1"/>
    </source>
</evidence>
<protein>
    <submittedName>
        <fullName evidence="2">Decaprenyl-diphosphate synthase subunit 2</fullName>
    </submittedName>
</protein>
<proteinExistence type="predicted"/>
<gene>
    <name evidence="2" type="ORF">Fcan01_13308</name>
</gene>
<dbReference type="AlphaFoldDB" id="A0A226E4B0"/>
<keyword evidence="3" id="KW-1185">Reference proteome</keyword>
<feature type="region of interest" description="Disordered" evidence="1">
    <location>
        <begin position="38"/>
        <end position="79"/>
    </location>
</feature>